<comment type="caution">
    <text evidence="2">The sequence shown here is derived from an EMBL/GenBank/DDBJ whole genome shotgun (WGS) entry which is preliminary data.</text>
</comment>
<accession>A0A2M8J423</accession>
<feature type="transmembrane region" description="Helical" evidence="1">
    <location>
        <begin position="84"/>
        <end position="103"/>
    </location>
</feature>
<dbReference type="GO" id="GO:0009390">
    <property type="term" value="C:dimethyl sulfoxide reductase complex"/>
    <property type="evidence" value="ECO:0007669"/>
    <property type="project" value="TreeGrafter"/>
</dbReference>
<feature type="transmembrane region" description="Helical" evidence="1">
    <location>
        <begin position="109"/>
        <end position="133"/>
    </location>
</feature>
<feature type="transmembrane region" description="Helical" evidence="1">
    <location>
        <begin position="249"/>
        <end position="268"/>
    </location>
</feature>
<dbReference type="EMBL" id="PGTB01000013">
    <property type="protein sequence ID" value="PJE37516.1"/>
    <property type="molecule type" value="Genomic_DNA"/>
</dbReference>
<dbReference type="GO" id="GO:0005886">
    <property type="term" value="C:plasma membrane"/>
    <property type="evidence" value="ECO:0007669"/>
    <property type="project" value="TreeGrafter"/>
</dbReference>
<dbReference type="RefSeq" id="WP_100161698.1">
    <property type="nucleotide sequence ID" value="NZ_PGTB01000013.1"/>
</dbReference>
<gene>
    <name evidence="2" type="ORF">CVM52_06495</name>
</gene>
<dbReference type="GO" id="GO:0019645">
    <property type="term" value="P:anaerobic electron transport chain"/>
    <property type="evidence" value="ECO:0007669"/>
    <property type="project" value="InterPro"/>
</dbReference>
<keyword evidence="1" id="KW-0472">Membrane</keyword>
<dbReference type="PANTHER" id="PTHR38095:SF1">
    <property type="entry name" value="ANAEROBIC DIMETHYL SULFOXIDE REDUCTASE CHAIN YNFH"/>
    <property type="match status" value="1"/>
</dbReference>
<feature type="transmembrane region" description="Helical" evidence="1">
    <location>
        <begin position="38"/>
        <end position="63"/>
    </location>
</feature>
<evidence type="ECO:0000256" key="1">
    <source>
        <dbReference type="SAM" id="Phobius"/>
    </source>
</evidence>
<sequence>MHPAYSVIFFTTASGAGYGLMFWLGLAHVAGLLPDSRWLPFLALATALVLVTAGLFSSTFHLGHPERAWRALSQWRSSWLSREGIAALATYVPAGLLALVWLFGVQTPLSPLLGLLVAAGAVVTVWCTGMIYASLRTIRQWHQPLVPLVYLGLAAASGALLLALILAFSGLHWPAVLASGSLVLALLLKLAYFARIDGDRGAYTAQMALGLDAEAHVRVLDPPHTRPNFIMREMGYEIGRRHATRLRRIALVALFAVPIPLAGLVVLGSGLSPLMLAVATLSAGIGLLVERWLFFAEAEHVSMLYYGRPRA</sequence>
<proteinExistence type="predicted"/>
<evidence type="ECO:0000313" key="2">
    <source>
        <dbReference type="EMBL" id="PJE37516.1"/>
    </source>
</evidence>
<name>A0A2M8J423_9RHOB</name>
<feature type="transmembrane region" description="Helical" evidence="1">
    <location>
        <begin position="274"/>
        <end position="294"/>
    </location>
</feature>
<dbReference type="Pfam" id="PF04976">
    <property type="entry name" value="DmsC"/>
    <property type="match status" value="1"/>
</dbReference>
<organism evidence="2 3">
    <name type="scientific">Pseudooceanicola lipolyticus</name>
    <dbReference type="NCBI Taxonomy" id="2029104"/>
    <lineage>
        <taxon>Bacteria</taxon>
        <taxon>Pseudomonadati</taxon>
        <taxon>Pseudomonadota</taxon>
        <taxon>Alphaproteobacteria</taxon>
        <taxon>Rhodobacterales</taxon>
        <taxon>Paracoccaceae</taxon>
        <taxon>Pseudooceanicola</taxon>
    </lineage>
</organism>
<dbReference type="Proteomes" id="UP000231553">
    <property type="component" value="Unassembled WGS sequence"/>
</dbReference>
<dbReference type="AlphaFoldDB" id="A0A2M8J423"/>
<feature type="transmembrane region" description="Helical" evidence="1">
    <location>
        <begin position="145"/>
        <end position="167"/>
    </location>
</feature>
<keyword evidence="1" id="KW-0812">Transmembrane</keyword>
<dbReference type="PANTHER" id="PTHR38095">
    <property type="entry name" value="ANAEROBIC DIMETHYL SULFOXIDE REDUCTASE CHAIN YNFH"/>
    <property type="match status" value="1"/>
</dbReference>
<dbReference type="InterPro" id="IPR007059">
    <property type="entry name" value="DmsC"/>
</dbReference>
<evidence type="ECO:0000313" key="3">
    <source>
        <dbReference type="Proteomes" id="UP000231553"/>
    </source>
</evidence>
<feature type="transmembrane region" description="Helical" evidence="1">
    <location>
        <begin position="173"/>
        <end position="192"/>
    </location>
</feature>
<keyword evidence="3" id="KW-1185">Reference proteome</keyword>
<dbReference type="GO" id="GO:0009389">
    <property type="term" value="F:dimethyl sulfoxide reductase activity"/>
    <property type="evidence" value="ECO:0007669"/>
    <property type="project" value="TreeGrafter"/>
</dbReference>
<feature type="transmembrane region" description="Helical" evidence="1">
    <location>
        <begin position="7"/>
        <end position="26"/>
    </location>
</feature>
<reference evidence="2 3" key="1">
    <citation type="journal article" date="2018" name="Int. J. Syst. Evol. Microbiol.">
        <title>Pseudooceanicola lipolyticus sp. nov., a marine alphaproteobacterium, reclassification of Oceanicola flagellatus as Pseudooceanicola flagellatus comb. nov. and emended description of the genus Pseudooceanicola.</title>
        <authorList>
            <person name="Huang M.-M."/>
            <person name="Guo L.-L."/>
            <person name="Wu Y.-H."/>
            <person name="Lai Q.-L."/>
            <person name="Shao Z.-Z."/>
            <person name="Wang C.-S."/>
            <person name="Wu M."/>
            <person name="Xu X.-W."/>
        </authorList>
    </citation>
    <scope>NUCLEOTIDE SEQUENCE [LARGE SCALE GENOMIC DNA]</scope>
    <source>
        <strain evidence="2 3">157</strain>
    </source>
</reference>
<dbReference type="OrthoDB" id="5520897at2"/>
<protein>
    <submittedName>
        <fullName evidence="2">DMSO reductase</fullName>
    </submittedName>
</protein>
<keyword evidence="1" id="KW-1133">Transmembrane helix</keyword>